<keyword evidence="6" id="KW-0732">Signal</keyword>
<dbReference type="FunFam" id="1.10.110.10:FF:000002">
    <property type="entry name" value="Non-specific lipid-transfer protein"/>
    <property type="match status" value="2"/>
</dbReference>
<comment type="function">
    <text evidence="5">Plant non-specific lipid-transfer proteins transfer phospholipids as well as galactolipids across membranes. May play a role in wax or cutin deposition in the cell walls of expanding epidermal cells and certain secretory tissues.</text>
</comment>
<sequence length="289" mass="29305">LDMASVSGMLKVACVVVMCMVVTAPYAKAAVSCGTVVSNLAPCLGYLQKGGAVPGNCCSGIRNLASAATTTPDRQAVCKCLKSAAGNVPGVNLNNAAGLPGKCGVNIPYKISPSTDCAKYLSSLFLSLVYMASVSGMLKVACVVVMCMVVTAPYAKAAVSCGMVASKLAPCLGYLQKGGPVPANCCSGIRNLASAATTTPDRQAVCKCLKSAAGSIAGVNLNNAAGLPGKCGVNIPYKISPSTDCAKYLSSLFLSLVCACWVPLCLCKTCKSIPKAGEIYKYSKIVPPG</sequence>
<dbReference type="GO" id="GO:0008289">
    <property type="term" value="F:lipid binding"/>
    <property type="evidence" value="ECO:0007669"/>
    <property type="project" value="UniProtKB-KW"/>
</dbReference>
<dbReference type="SUPFAM" id="SSF47699">
    <property type="entry name" value="Bifunctional inhibitor/lipid-transfer protein/seed storage 2S albumin"/>
    <property type="match status" value="2"/>
</dbReference>
<keyword evidence="3 5" id="KW-0446">Lipid-binding</keyword>
<evidence type="ECO:0000256" key="3">
    <source>
        <dbReference type="ARBA" id="ARBA00023121"/>
    </source>
</evidence>
<accession>A0AA88R3P3</accession>
<dbReference type="CDD" id="cd01960">
    <property type="entry name" value="nsLTP1"/>
    <property type="match status" value="2"/>
</dbReference>
<dbReference type="Proteomes" id="UP001187471">
    <property type="component" value="Unassembled WGS sequence"/>
</dbReference>
<feature type="domain" description="Bifunctional inhibitor/plant lipid transfer protein/seed storage helical" evidence="7">
    <location>
        <begin position="161"/>
        <end position="245"/>
    </location>
</feature>
<feature type="chain" id="PRO_5041695218" description="Non-specific lipid-transfer protein" evidence="6">
    <location>
        <begin position="30"/>
        <end position="289"/>
    </location>
</feature>
<keyword evidence="2 5" id="KW-0813">Transport</keyword>
<gene>
    <name evidence="8" type="ORF">RJ640_010345</name>
</gene>
<organism evidence="8 9">
    <name type="scientific">Escallonia rubra</name>
    <dbReference type="NCBI Taxonomy" id="112253"/>
    <lineage>
        <taxon>Eukaryota</taxon>
        <taxon>Viridiplantae</taxon>
        <taxon>Streptophyta</taxon>
        <taxon>Embryophyta</taxon>
        <taxon>Tracheophyta</taxon>
        <taxon>Spermatophyta</taxon>
        <taxon>Magnoliopsida</taxon>
        <taxon>eudicotyledons</taxon>
        <taxon>Gunneridae</taxon>
        <taxon>Pentapetalae</taxon>
        <taxon>asterids</taxon>
        <taxon>campanulids</taxon>
        <taxon>Escalloniales</taxon>
        <taxon>Escalloniaceae</taxon>
        <taxon>Escallonia</taxon>
    </lineage>
</organism>
<feature type="domain" description="Bifunctional inhibitor/plant lipid transfer protein/seed storage helical" evidence="7">
    <location>
        <begin position="33"/>
        <end position="117"/>
    </location>
</feature>
<dbReference type="EMBL" id="JAVXUO010001488">
    <property type="protein sequence ID" value="KAK2981828.1"/>
    <property type="molecule type" value="Genomic_DNA"/>
</dbReference>
<dbReference type="Pfam" id="PF00234">
    <property type="entry name" value="Tryp_alpha_amyl"/>
    <property type="match status" value="2"/>
</dbReference>
<dbReference type="Gene3D" id="1.10.110.10">
    <property type="entry name" value="Plant lipid-transfer and hydrophobic proteins"/>
    <property type="match status" value="2"/>
</dbReference>
<keyword evidence="4" id="KW-1015">Disulfide bond</keyword>
<keyword evidence="9" id="KW-1185">Reference proteome</keyword>
<evidence type="ECO:0000313" key="9">
    <source>
        <dbReference type="Proteomes" id="UP001187471"/>
    </source>
</evidence>
<name>A0AA88R3P3_9ASTE</name>
<dbReference type="InterPro" id="IPR000528">
    <property type="entry name" value="Plant_nsLTP"/>
</dbReference>
<dbReference type="AlphaFoldDB" id="A0AA88R3P3"/>
<evidence type="ECO:0000256" key="1">
    <source>
        <dbReference type="ARBA" id="ARBA00009748"/>
    </source>
</evidence>
<dbReference type="PANTHER" id="PTHR33076">
    <property type="entry name" value="NON-SPECIFIC LIPID-TRANSFER PROTEIN 2-RELATED"/>
    <property type="match status" value="1"/>
</dbReference>
<reference evidence="8" key="1">
    <citation type="submission" date="2022-12" db="EMBL/GenBank/DDBJ databases">
        <title>Draft genome assemblies for two species of Escallonia (Escalloniales).</title>
        <authorList>
            <person name="Chanderbali A."/>
            <person name="Dervinis C."/>
            <person name="Anghel I."/>
            <person name="Soltis D."/>
            <person name="Soltis P."/>
            <person name="Zapata F."/>
        </authorList>
    </citation>
    <scope>NUCLEOTIDE SEQUENCE</scope>
    <source>
        <strain evidence="8">UCBG92.1500</strain>
        <tissue evidence="8">Leaf</tissue>
    </source>
</reference>
<dbReference type="GO" id="GO:0006869">
    <property type="term" value="P:lipid transport"/>
    <property type="evidence" value="ECO:0007669"/>
    <property type="project" value="InterPro"/>
</dbReference>
<evidence type="ECO:0000256" key="4">
    <source>
        <dbReference type="ARBA" id="ARBA00023157"/>
    </source>
</evidence>
<comment type="caution">
    <text evidence="8">The sequence shown here is derived from an EMBL/GenBank/DDBJ whole genome shotgun (WGS) entry which is preliminary data.</text>
</comment>
<dbReference type="InterPro" id="IPR036312">
    <property type="entry name" value="Bifun_inhib/LTP/seed_sf"/>
</dbReference>
<evidence type="ECO:0000256" key="6">
    <source>
        <dbReference type="SAM" id="SignalP"/>
    </source>
</evidence>
<feature type="signal peptide" evidence="6">
    <location>
        <begin position="1"/>
        <end position="29"/>
    </location>
</feature>
<comment type="similarity">
    <text evidence="1 5">Belongs to the plant LTP family.</text>
</comment>
<feature type="non-terminal residue" evidence="8">
    <location>
        <position position="1"/>
    </location>
</feature>
<dbReference type="PRINTS" id="PR00382">
    <property type="entry name" value="LIPIDTRNSFER"/>
</dbReference>
<evidence type="ECO:0000256" key="5">
    <source>
        <dbReference type="RuleBase" id="RU000628"/>
    </source>
</evidence>
<dbReference type="InterPro" id="IPR016140">
    <property type="entry name" value="Bifunc_inhib/LTP/seed_store"/>
</dbReference>
<protein>
    <recommendedName>
        <fullName evidence="5">Non-specific lipid-transfer protein</fullName>
    </recommendedName>
</protein>
<evidence type="ECO:0000259" key="7">
    <source>
        <dbReference type="SMART" id="SM00499"/>
    </source>
</evidence>
<evidence type="ECO:0000256" key="2">
    <source>
        <dbReference type="ARBA" id="ARBA00022448"/>
    </source>
</evidence>
<dbReference type="SMART" id="SM00499">
    <property type="entry name" value="AAI"/>
    <property type="match status" value="2"/>
</dbReference>
<proteinExistence type="inferred from homology"/>
<evidence type="ECO:0000313" key="8">
    <source>
        <dbReference type="EMBL" id="KAK2981828.1"/>
    </source>
</evidence>